<feature type="domain" description="RNase H type-1" evidence="1">
    <location>
        <begin position="1"/>
        <end position="76"/>
    </location>
</feature>
<dbReference type="PROSITE" id="PS50879">
    <property type="entry name" value="RNASE_H_1"/>
    <property type="match status" value="1"/>
</dbReference>
<comment type="caution">
    <text evidence="2">The sequence shown here is derived from an EMBL/GenBank/DDBJ whole genome shotgun (WGS) entry which is preliminary data.</text>
</comment>
<protein>
    <recommendedName>
        <fullName evidence="1">RNase H type-1 domain-containing protein</fullName>
    </recommendedName>
</protein>
<sequence length="375" mass="42722">MILTLETDSKYVLNILKNHQKLENSGFIGAPHAKLAQNAIASFRSRPTQTRMMWVKGHNGHERNEGADKLAGMAVRKDRANFVNLKIPAELLVTGAKLSTITQATAYKAIVARSSRDIDMHRKRTDMNLMRIKNCVEDTFGYIPTSEAIWKSIRNKDFELKIQIFMWKAIHDAYWTGTHWANPSMSQELQERAICAVCGEVDDMTHILTKCQTPGQKLIWKLVGELWEKKTTTAIPWRDPTTGDILGCGLARIKEPRTERMLTGDARLWKLIIAHSAYLIWTLRCERVIRNSGQPFPDNEIRNRWLKTMNSRLDLDRRMTNKRYEKKALSKGLVIQTWKGVLAEEKKLPKDWTDELVNGVLVGIAGSGRGEDGVG</sequence>
<gene>
    <name evidence="2" type="ORF">F5050DRAFT_1581387</name>
</gene>
<evidence type="ECO:0000259" key="1">
    <source>
        <dbReference type="PROSITE" id="PS50879"/>
    </source>
</evidence>
<dbReference type="Pfam" id="PF00075">
    <property type="entry name" value="RNase_H"/>
    <property type="match status" value="1"/>
</dbReference>
<reference evidence="2" key="1">
    <citation type="submission" date="2022-08" db="EMBL/GenBank/DDBJ databases">
        <authorList>
            <consortium name="DOE Joint Genome Institute"/>
            <person name="Min B."/>
            <person name="Riley R."/>
            <person name="Sierra-Patev S."/>
            <person name="Naranjo-Ortiz M."/>
            <person name="Looney B."/>
            <person name="Konkel Z."/>
            <person name="Slot J.C."/>
            <person name="Sakamoto Y."/>
            <person name="Steenwyk J.L."/>
            <person name="Rokas A."/>
            <person name="Carro J."/>
            <person name="Camarero S."/>
            <person name="Ferreira P."/>
            <person name="Molpeceres G."/>
            <person name="Ruiz-Duenas F.J."/>
            <person name="Serrano A."/>
            <person name="Henrissat B."/>
            <person name="Drula E."/>
            <person name="Hughes K.W."/>
            <person name="Mata J.L."/>
            <person name="Ishikawa N.K."/>
            <person name="Vargas-Isla R."/>
            <person name="Ushijima S."/>
            <person name="Smith C.A."/>
            <person name="Ahrendt S."/>
            <person name="Andreopoulos W."/>
            <person name="He G."/>
            <person name="Labutti K."/>
            <person name="Lipzen A."/>
            <person name="Ng V."/>
            <person name="Sandor L."/>
            <person name="Barry K."/>
            <person name="Martinez A.T."/>
            <person name="Xiao Y."/>
            <person name="Gibbons J.G."/>
            <person name="Terashima K."/>
            <person name="Hibbett D.S."/>
            <person name="Grigoriev I.V."/>
        </authorList>
    </citation>
    <scope>NUCLEOTIDE SEQUENCE</scope>
    <source>
        <strain evidence="2">TFB10827</strain>
    </source>
</reference>
<accession>A0ABQ8PYD2</accession>
<dbReference type="EMBL" id="MU791033">
    <property type="protein sequence ID" value="KAJ3991449.1"/>
    <property type="molecule type" value="Genomic_DNA"/>
</dbReference>
<name>A0ABQ8PYD2_9AGAR</name>
<dbReference type="Pfam" id="PF13966">
    <property type="entry name" value="zf-RVT"/>
    <property type="match status" value="1"/>
</dbReference>
<proteinExistence type="predicted"/>
<keyword evidence="3" id="KW-1185">Reference proteome</keyword>
<dbReference type="Proteomes" id="UP001163828">
    <property type="component" value="Unassembled WGS sequence"/>
</dbReference>
<dbReference type="InterPro" id="IPR012337">
    <property type="entry name" value="RNaseH-like_sf"/>
</dbReference>
<dbReference type="SUPFAM" id="SSF53098">
    <property type="entry name" value="Ribonuclease H-like"/>
    <property type="match status" value="1"/>
</dbReference>
<dbReference type="InterPro" id="IPR026960">
    <property type="entry name" value="RVT-Znf"/>
</dbReference>
<evidence type="ECO:0000313" key="3">
    <source>
        <dbReference type="Proteomes" id="UP001163828"/>
    </source>
</evidence>
<dbReference type="InterPro" id="IPR002156">
    <property type="entry name" value="RNaseH_domain"/>
</dbReference>
<dbReference type="InterPro" id="IPR036397">
    <property type="entry name" value="RNaseH_sf"/>
</dbReference>
<evidence type="ECO:0000313" key="2">
    <source>
        <dbReference type="EMBL" id="KAJ3991449.1"/>
    </source>
</evidence>
<dbReference type="Gene3D" id="3.30.420.10">
    <property type="entry name" value="Ribonuclease H-like superfamily/Ribonuclease H"/>
    <property type="match status" value="1"/>
</dbReference>
<organism evidence="2 3">
    <name type="scientific">Lentinula boryana</name>
    <dbReference type="NCBI Taxonomy" id="40481"/>
    <lineage>
        <taxon>Eukaryota</taxon>
        <taxon>Fungi</taxon>
        <taxon>Dikarya</taxon>
        <taxon>Basidiomycota</taxon>
        <taxon>Agaricomycotina</taxon>
        <taxon>Agaricomycetes</taxon>
        <taxon>Agaricomycetidae</taxon>
        <taxon>Agaricales</taxon>
        <taxon>Marasmiineae</taxon>
        <taxon>Omphalotaceae</taxon>
        <taxon>Lentinula</taxon>
    </lineage>
</organism>